<evidence type="ECO:0000256" key="1">
    <source>
        <dbReference type="SAM" id="SignalP"/>
    </source>
</evidence>
<dbReference type="OrthoDB" id="9808681at2"/>
<feature type="chain" id="PRO_5020830690" evidence="1">
    <location>
        <begin position="30"/>
        <end position="170"/>
    </location>
</feature>
<feature type="signal peptide" evidence="1">
    <location>
        <begin position="1"/>
        <end position="29"/>
    </location>
</feature>
<comment type="caution">
    <text evidence="3">The sequence shown here is derived from an EMBL/GenBank/DDBJ whole genome shotgun (WGS) entry which is preliminary data.</text>
</comment>
<dbReference type="AlphaFoldDB" id="A0A4R1KCR1"/>
<evidence type="ECO:0000313" key="3">
    <source>
        <dbReference type="EMBL" id="TCK62335.1"/>
    </source>
</evidence>
<protein>
    <submittedName>
        <fullName evidence="3">Transglycosylase-like protein with SLT domain</fullName>
    </submittedName>
</protein>
<dbReference type="InterPro" id="IPR008258">
    <property type="entry name" value="Transglycosylase_SLT_dom_1"/>
</dbReference>
<keyword evidence="4" id="KW-1185">Reference proteome</keyword>
<name>A0A4R1KCR1_9BACT</name>
<dbReference type="SUPFAM" id="SSF53955">
    <property type="entry name" value="Lysozyme-like"/>
    <property type="match status" value="1"/>
</dbReference>
<dbReference type="CDD" id="cd13400">
    <property type="entry name" value="LT_IagB-like"/>
    <property type="match status" value="1"/>
</dbReference>
<dbReference type="Proteomes" id="UP000294614">
    <property type="component" value="Unassembled WGS sequence"/>
</dbReference>
<evidence type="ECO:0000259" key="2">
    <source>
        <dbReference type="Pfam" id="PF01464"/>
    </source>
</evidence>
<accession>A0A4R1KCR1</accession>
<gene>
    <name evidence="3" type="ORF">C8D98_0860</name>
</gene>
<organism evidence="3 4">
    <name type="scientific">Seleniivibrio woodruffii</name>
    <dbReference type="NCBI Taxonomy" id="1078050"/>
    <lineage>
        <taxon>Bacteria</taxon>
        <taxon>Pseudomonadati</taxon>
        <taxon>Deferribacterota</taxon>
        <taxon>Deferribacteres</taxon>
        <taxon>Deferribacterales</taxon>
        <taxon>Geovibrionaceae</taxon>
        <taxon>Seleniivibrio</taxon>
    </lineage>
</organism>
<dbReference type="Gene3D" id="1.10.530.10">
    <property type="match status" value="1"/>
</dbReference>
<proteinExistence type="predicted"/>
<dbReference type="InterPro" id="IPR023346">
    <property type="entry name" value="Lysozyme-like_dom_sf"/>
</dbReference>
<reference evidence="3 4" key="1">
    <citation type="submission" date="2019-03" db="EMBL/GenBank/DDBJ databases">
        <title>Genomic Encyclopedia of Type Strains, Phase IV (KMG-IV): sequencing the most valuable type-strain genomes for metagenomic binning, comparative biology and taxonomic classification.</title>
        <authorList>
            <person name="Goeker M."/>
        </authorList>
    </citation>
    <scope>NUCLEOTIDE SEQUENCE [LARGE SCALE GENOMIC DNA]</scope>
    <source>
        <strain evidence="3 4">DSM 24984</strain>
    </source>
</reference>
<dbReference type="EMBL" id="SMGG01000003">
    <property type="protein sequence ID" value="TCK62335.1"/>
    <property type="molecule type" value="Genomic_DNA"/>
</dbReference>
<dbReference type="RefSeq" id="WP_132872322.1">
    <property type="nucleotide sequence ID" value="NZ_JAJUHT010000004.1"/>
</dbReference>
<dbReference type="Pfam" id="PF01464">
    <property type="entry name" value="SLT"/>
    <property type="match status" value="1"/>
</dbReference>
<evidence type="ECO:0000313" key="4">
    <source>
        <dbReference type="Proteomes" id="UP000294614"/>
    </source>
</evidence>
<keyword evidence="1" id="KW-0732">Signal</keyword>
<sequence>MRFKLLTICLSKMLFFVILSVSPFLQAFAYDEECLQRASLRYGVPEIVIRAIIDMESGGKRLAMNIEGKPYFPESDLEAQKILEQNKGRSTDVGLMQINSFWFKKLNVPQTYGFRECFNINFGTWILAYEIENHGLNLKAIGKYHSPDNAKGRSYSSRVLDIMIKILKNG</sequence>
<feature type="domain" description="Transglycosylase SLT" evidence="2">
    <location>
        <begin position="34"/>
        <end position="153"/>
    </location>
</feature>